<feature type="chain" id="PRO_5024467826" description="Man(5)GlcNAc(2)-PP-dolichol translocation protein RFT1" evidence="10">
    <location>
        <begin position="20"/>
        <end position="569"/>
    </location>
</feature>
<dbReference type="GeneID" id="54325403"/>
<keyword evidence="9" id="KW-0813">Transport</keyword>
<dbReference type="GO" id="GO:0018279">
    <property type="term" value="P:protein N-linked glycosylation via asparagine"/>
    <property type="evidence" value="ECO:0007669"/>
    <property type="project" value="TreeGrafter"/>
</dbReference>
<feature type="transmembrane region" description="Helical" evidence="9">
    <location>
        <begin position="456"/>
        <end position="481"/>
    </location>
</feature>
<keyword evidence="6 9" id="KW-0256">Endoplasmic reticulum</keyword>
<dbReference type="FunFam" id="3.40.30.10:FF:000302">
    <property type="entry name" value="Oligosaccharyl transferase subunit (Gamma), putative"/>
    <property type="match status" value="1"/>
</dbReference>
<dbReference type="Pfam" id="PF04756">
    <property type="entry name" value="OST3_OST6"/>
    <property type="match status" value="1"/>
</dbReference>
<feature type="transmembrane region" description="Helical" evidence="9">
    <location>
        <begin position="424"/>
        <end position="444"/>
    </location>
</feature>
<sequence>MRLSTPIITFLCIVSYAFGATPEQSKFEKYQSLSRFRPLDLDDSTYEDLTSQPRDYYVAVILTATDVRYGCSLCREFQPEWELIARSWNKGSEPDGLKLLFGSLDFSNGKATFQKLMLQTAPVLLVFPPTLGAFAKVDDAPLRFDFSGPISADQLYTWINRHLPEGPKPPLVRPINYIRIVCAVTILMGTVTMFSILSPYVLPIIRNRNLWAAFSLIAILLFTSGHMFNHIRKVPYVAGDGKGGINYFAGGFSNQFGMETQIIAAIYAVLSFAAIALAMKVPRITDSKAQQWQQQLEYTVLSIIATMSQPDENIGHILASSATSTTLLIAIQLASKLFTFISNQLILRKISPATFGIAARLELCSISILYLSRESIRIAIQRQPLGPDAAATVSPDEKRAQNDYQKINEKAEARFIASQSVVNMSYLSVGMGIPLAMAFATSYMQSASENPSQAQFYKLSVMITTIASLMELCTEPFFAVVQQHMLYKKRAAVEMAAVFVKTLAVCGSVVWAAYGDRSIGVLPFALGHLCYSFALICGYSIAILRFKSQCPFSLLPKRISSRYAGDLVK</sequence>
<evidence type="ECO:0000256" key="10">
    <source>
        <dbReference type="SAM" id="SignalP"/>
    </source>
</evidence>
<protein>
    <recommendedName>
        <fullName evidence="9">Man(5)GlcNAc(2)-PP-dolichol translocation protein RFT1</fullName>
    </recommendedName>
</protein>
<comment type="caution">
    <text evidence="9">Lacks conserved residue(s) required for the propagation of feature annotation.</text>
</comment>
<dbReference type="InterPro" id="IPR021149">
    <property type="entry name" value="OligosaccharylTrfase_OST3/OST6"/>
</dbReference>
<dbReference type="Proteomes" id="UP000324241">
    <property type="component" value="Unassembled WGS sequence"/>
</dbReference>
<evidence type="ECO:0000256" key="4">
    <source>
        <dbReference type="ARBA" id="ARBA00022692"/>
    </source>
</evidence>
<comment type="subcellular location">
    <subcellularLocation>
        <location evidence="2 9">Endoplasmic reticulum membrane</location>
        <topology evidence="2 9">Multi-pass membrane protein</topology>
    </subcellularLocation>
</comment>
<dbReference type="VEuPathDB" id="FungiDB:EYZ11_009721"/>
<feature type="signal peptide" evidence="10">
    <location>
        <begin position="1"/>
        <end position="19"/>
    </location>
</feature>
<proteinExistence type="inferred from homology"/>
<dbReference type="AlphaFoldDB" id="A0A5M9MSC6"/>
<dbReference type="Pfam" id="PF04506">
    <property type="entry name" value="Rft-1"/>
    <property type="match status" value="1"/>
</dbReference>
<dbReference type="GO" id="GO:0008250">
    <property type="term" value="C:oligosaccharyltransferase complex"/>
    <property type="evidence" value="ECO:0007669"/>
    <property type="project" value="TreeGrafter"/>
</dbReference>
<comment type="similarity">
    <text evidence="9">Belongs to the RFT1 family.</text>
</comment>
<feature type="transmembrane region" description="Helical" evidence="9">
    <location>
        <begin position="493"/>
        <end position="514"/>
    </location>
</feature>
<dbReference type="PANTHER" id="PTHR12692:SF0">
    <property type="entry name" value="GH11935P"/>
    <property type="match status" value="1"/>
</dbReference>
<evidence type="ECO:0000256" key="2">
    <source>
        <dbReference type="ARBA" id="ARBA00004477"/>
    </source>
</evidence>
<accession>A0A5M9MSC6</accession>
<evidence type="ECO:0000256" key="6">
    <source>
        <dbReference type="ARBA" id="ARBA00022824"/>
    </source>
</evidence>
<keyword evidence="4 9" id="KW-0812">Transmembrane</keyword>
<evidence type="ECO:0000256" key="8">
    <source>
        <dbReference type="ARBA" id="ARBA00023136"/>
    </source>
</evidence>
<keyword evidence="8 9" id="KW-0472">Membrane</keyword>
<reference evidence="11 12" key="1">
    <citation type="submission" date="2019-08" db="EMBL/GenBank/DDBJ databases">
        <title>The genome sequence of a newly discovered highly antifungal drug resistant Aspergillus species, Aspergillus tanneri NIH 1004.</title>
        <authorList>
            <person name="Mounaud S."/>
            <person name="Singh I."/>
            <person name="Joardar V."/>
            <person name="Pakala S."/>
            <person name="Pakala S."/>
            <person name="Venepally P."/>
            <person name="Chung J.K."/>
            <person name="Losada L."/>
            <person name="Nierman W.C."/>
        </authorList>
    </citation>
    <scope>NUCLEOTIDE SEQUENCE [LARGE SCALE GENOMIC DNA]</scope>
    <source>
        <strain evidence="11 12">NIH1004</strain>
    </source>
</reference>
<dbReference type="RefSeq" id="XP_033429382.1">
    <property type="nucleotide sequence ID" value="XM_033567387.1"/>
</dbReference>
<name>A0A5M9MSC6_9EURO</name>
<gene>
    <name evidence="11" type="primary">TUSC3</name>
    <name evidence="11" type="ORF">ATNIH1004_002701</name>
</gene>
<feature type="transmembrane region" description="Helical" evidence="9">
    <location>
        <begin position="209"/>
        <end position="228"/>
    </location>
</feature>
<dbReference type="Gene3D" id="3.40.30.10">
    <property type="entry name" value="Glutaredoxin"/>
    <property type="match status" value="1"/>
</dbReference>
<dbReference type="SUPFAM" id="SSF52833">
    <property type="entry name" value="Thioredoxin-like"/>
    <property type="match status" value="1"/>
</dbReference>
<dbReference type="OrthoDB" id="67566at2759"/>
<evidence type="ECO:0000256" key="9">
    <source>
        <dbReference type="RuleBase" id="RU365067"/>
    </source>
</evidence>
<comment type="similarity">
    <text evidence="3">Belongs to the OST3/OST6 family.</text>
</comment>
<dbReference type="PANTHER" id="PTHR12692">
    <property type="entry name" value="DOLICHYL-DIPHOSPHOOLIGOSACCHARIDE--PROTEIN GLYCOSYLTRANSFERASE-RELATED"/>
    <property type="match status" value="1"/>
</dbReference>
<comment type="function">
    <text evidence="1">Subunit of the oligosaccharyl transferase (OST) complex that catalyzes the initial transfer of a defined glycan (Glc(3)Man(9)GlcNAc(2) in eukaryotes) from the lipid carrier dolichol-pyrophosphate to an asparagine residue within an Asn-X-Ser/Thr consensus motif in nascent polypeptide chains, the first step in protein N-glycosylation. N-glycosylation occurs cotranslationally and the complex associates with the Sec61 complex at the channel-forming translocon complex that mediates protein translocation across the endoplasmic reticulum (ER). All subunits are required for a maximal enzyme activity.</text>
</comment>
<dbReference type="InterPro" id="IPR036249">
    <property type="entry name" value="Thioredoxin-like_sf"/>
</dbReference>
<feature type="transmembrane region" description="Helical" evidence="9">
    <location>
        <begin position="520"/>
        <end position="544"/>
    </location>
</feature>
<dbReference type="EMBL" id="QUQM01000001">
    <property type="protein sequence ID" value="KAA8650021.1"/>
    <property type="molecule type" value="Genomic_DNA"/>
</dbReference>
<comment type="function">
    <text evidence="9">Intramembrane glycolipid transporter that operates in the biosynthetic pathway of dolichol-linked oligosaccharides, the glycan precursors employed in protein asparagine (N)-glycosylation. The sequential addition of sugars to dolichol pyrophosphate produces dolichol-linked oligosaccharides containing fourteen sugars, including two GlcNAcs, nine mannoses and three glucoses. Once assembled, the oligosaccharide is transferred from the lipid to nascent proteins by oligosaccharyltransferases. The assembly of dolichol-linked oligosaccharides begins on the cytosolic side of the endoplasmic reticulum membrane and finishes in its lumen. RFT1 could mediate the translocation of the cytosolically oriented intermediate DolPP-GlcNAc2Man5, produced by ALG11, into the ER lumen where dolichol-linked oligosaccharides assembly continues. However, the intramembrane lipid transporter activity could not be confirmed in vitro.</text>
</comment>
<organism evidence="11 12">
    <name type="scientific">Aspergillus tanneri</name>
    <dbReference type="NCBI Taxonomy" id="1220188"/>
    <lineage>
        <taxon>Eukaryota</taxon>
        <taxon>Fungi</taxon>
        <taxon>Dikarya</taxon>
        <taxon>Ascomycota</taxon>
        <taxon>Pezizomycotina</taxon>
        <taxon>Eurotiomycetes</taxon>
        <taxon>Eurotiomycetidae</taxon>
        <taxon>Eurotiales</taxon>
        <taxon>Aspergillaceae</taxon>
        <taxon>Aspergillus</taxon>
        <taxon>Aspergillus subgen. Circumdati</taxon>
    </lineage>
</organism>
<dbReference type="GO" id="GO:0006488">
    <property type="term" value="P:dolichol-linked oligosaccharide biosynthetic process"/>
    <property type="evidence" value="ECO:0007669"/>
    <property type="project" value="InterPro"/>
</dbReference>
<evidence type="ECO:0000313" key="11">
    <source>
        <dbReference type="EMBL" id="KAA8650021.1"/>
    </source>
</evidence>
<evidence type="ECO:0000256" key="7">
    <source>
        <dbReference type="ARBA" id="ARBA00022989"/>
    </source>
</evidence>
<keyword evidence="5 10" id="KW-0732">Signal</keyword>
<feature type="transmembrane region" description="Helical" evidence="9">
    <location>
        <begin position="177"/>
        <end position="197"/>
    </location>
</feature>
<evidence type="ECO:0000313" key="12">
    <source>
        <dbReference type="Proteomes" id="UP000324241"/>
    </source>
</evidence>
<dbReference type="InterPro" id="IPR007594">
    <property type="entry name" value="RFT1"/>
</dbReference>
<feature type="transmembrane region" description="Helical" evidence="9">
    <location>
        <begin position="262"/>
        <end position="279"/>
    </location>
</feature>
<evidence type="ECO:0000256" key="5">
    <source>
        <dbReference type="ARBA" id="ARBA00022729"/>
    </source>
</evidence>
<keyword evidence="7 9" id="KW-1133">Transmembrane helix</keyword>
<evidence type="ECO:0000256" key="3">
    <source>
        <dbReference type="ARBA" id="ARBA00009561"/>
    </source>
</evidence>
<evidence type="ECO:0000256" key="1">
    <source>
        <dbReference type="ARBA" id="ARBA00002791"/>
    </source>
</evidence>
<comment type="caution">
    <text evidence="11">The sequence shown here is derived from an EMBL/GenBank/DDBJ whole genome shotgun (WGS) entry which is preliminary data.</text>
</comment>